<dbReference type="RefSeq" id="WP_236254582.1">
    <property type="nucleotide sequence ID" value="NZ_CP036280.1"/>
</dbReference>
<gene>
    <name evidence="1" type="ORF">Pan265_04140</name>
</gene>
<dbReference type="KEGG" id="mcad:Pan265_04140"/>
<keyword evidence="2" id="KW-1185">Reference proteome</keyword>
<dbReference type="PANTHER" id="PTHR35271:SF1">
    <property type="entry name" value="ABC TRANSPORTER, SUBSTRATE-BINDING LIPOPROTEIN"/>
    <property type="match status" value="1"/>
</dbReference>
<dbReference type="Pfam" id="PF04392">
    <property type="entry name" value="ABC_sub_bind"/>
    <property type="match status" value="1"/>
</dbReference>
<dbReference type="Gene3D" id="3.40.50.2300">
    <property type="match status" value="1"/>
</dbReference>
<dbReference type="PANTHER" id="PTHR35271">
    <property type="entry name" value="ABC TRANSPORTER, SUBSTRATE-BINDING LIPOPROTEIN-RELATED"/>
    <property type="match status" value="1"/>
</dbReference>
<dbReference type="AlphaFoldDB" id="A0A518BUE6"/>
<organism evidence="1 2">
    <name type="scientific">Mucisphaera calidilacus</name>
    <dbReference type="NCBI Taxonomy" id="2527982"/>
    <lineage>
        <taxon>Bacteria</taxon>
        <taxon>Pseudomonadati</taxon>
        <taxon>Planctomycetota</taxon>
        <taxon>Phycisphaerae</taxon>
        <taxon>Phycisphaerales</taxon>
        <taxon>Phycisphaeraceae</taxon>
        <taxon>Mucisphaera</taxon>
    </lineage>
</organism>
<dbReference type="InterPro" id="IPR007487">
    <property type="entry name" value="ABC_transpt-TYRBP-like"/>
</dbReference>
<protein>
    <submittedName>
        <fullName evidence="1">ABC transporter substrate binding protein</fullName>
    </submittedName>
</protein>
<name>A0A518BUE6_9BACT</name>
<dbReference type="EMBL" id="CP036280">
    <property type="protein sequence ID" value="QDU70586.1"/>
    <property type="molecule type" value="Genomic_DNA"/>
</dbReference>
<reference evidence="1 2" key="1">
    <citation type="submission" date="2019-02" db="EMBL/GenBank/DDBJ databases">
        <title>Deep-cultivation of Planctomycetes and their phenomic and genomic characterization uncovers novel biology.</title>
        <authorList>
            <person name="Wiegand S."/>
            <person name="Jogler M."/>
            <person name="Boedeker C."/>
            <person name="Pinto D."/>
            <person name="Vollmers J."/>
            <person name="Rivas-Marin E."/>
            <person name="Kohn T."/>
            <person name="Peeters S.H."/>
            <person name="Heuer A."/>
            <person name="Rast P."/>
            <person name="Oberbeckmann S."/>
            <person name="Bunk B."/>
            <person name="Jeske O."/>
            <person name="Meyerdierks A."/>
            <person name="Storesund J.E."/>
            <person name="Kallscheuer N."/>
            <person name="Luecker S."/>
            <person name="Lage O.M."/>
            <person name="Pohl T."/>
            <person name="Merkel B.J."/>
            <person name="Hornburger P."/>
            <person name="Mueller R.-W."/>
            <person name="Bruemmer F."/>
            <person name="Labrenz M."/>
            <person name="Spormann A.M."/>
            <person name="Op den Camp H."/>
            <person name="Overmann J."/>
            <person name="Amann R."/>
            <person name="Jetten M.S.M."/>
            <person name="Mascher T."/>
            <person name="Medema M.H."/>
            <person name="Devos D.P."/>
            <person name="Kaster A.-K."/>
            <person name="Ovreas L."/>
            <person name="Rohde M."/>
            <person name="Galperin M.Y."/>
            <person name="Jogler C."/>
        </authorList>
    </citation>
    <scope>NUCLEOTIDE SEQUENCE [LARGE SCALE GENOMIC DNA]</scope>
    <source>
        <strain evidence="1 2">Pan265</strain>
    </source>
</reference>
<evidence type="ECO:0000313" key="2">
    <source>
        <dbReference type="Proteomes" id="UP000320386"/>
    </source>
</evidence>
<dbReference type="Proteomes" id="UP000320386">
    <property type="component" value="Chromosome"/>
</dbReference>
<proteinExistence type="predicted"/>
<evidence type="ECO:0000313" key="1">
    <source>
        <dbReference type="EMBL" id="QDU70586.1"/>
    </source>
</evidence>
<accession>A0A518BUE6</accession>
<sequence>MFCGVNAEASKYGFPADNVTGILERPHLGQAINMFRKINPGARSIAILGDDSPTMDATIAYCKTQKTPLPVTAFDQPSDFDAWKATVASYKGKVDAIVMQNYHTVKRSAGGEENMEPADVMRWTTENAGIPVIGLMTFNLELGSLCGIAEYGSEHGFMAASIAREMIQKGKTARDYPITKAKEGIVMLNLRQAEYLRIRVPYALIKTAKLIVKPERQASAR</sequence>